<dbReference type="InterPro" id="IPR032710">
    <property type="entry name" value="NTF2-like_dom_sf"/>
</dbReference>
<dbReference type="SUPFAM" id="SSF54427">
    <property type="entry name" value="NTF2-like"/>
    <property type="match status" value="1"/>
</dbReference>
<protein>
    <recommendedName>
        <fullName evidence="1">UVR domain-containing protein</fullName>
    </recommendedName>
</protein>
<dbReference type="PANTHER" id="PTHR34957:SF1">
    <property type="entry name" value="NUCLEAR TRANSPORT FACTOR 2 (NTF2) FAMILY PROTEIN"/>
    <property type="match status" value="1"/>
</dbReference>
<feature type="domain" description="UVR" evidence="1">
    <location>
        <begin position="73"/>
        <end position="102"/>
    </location>
</feature>
<sequence length="163" mass="18702">MQGLSSNTIKEFNFLPSLFINNFQKLRYVSLPSSKPVRLVFGKSFGRKSKKRIKNEYSENILSGENITLDEQTLEEELQNAITKDNYAKAAKIRDMLKQLQKDSLTIFGINNQNGDLAAMQALWSKKDEVCCVNPGLKGIFGYDDVFLSWNLVWENYDFSLDK</sequence>
<dbReference type="EMBL" id="SDMP01000006">
    <property type="protein sequence ID" value="RYR50919.1"/>
    <property type="molecule type" value="Genomic_DNA"/>
</dbReference>
<evidence type="ECO:0000313" key="2">
    <source>
        <dbReference type="EMBL" id="RYR50919.1"/>
    </source>
</evidence>
<dbReference type="Proteomes" id="UP000289738">
    <property type="component" value="Chromosome A06"/>
</dbReference>
<dbReference type="Gene3D" id="3.10.450.50">
    <property type="match status" value="1"/>
</dbReference>
<name>A0A445CJ13_ARAHY</name>
<proteinExistence type="predicted"/>
<dbReference type="PANTHER" id="PTHR34957">
    <property type="entry name" value="NUCLEAR TRANSPORT FACTOR 2 (NTF2) FAMILY PROTEIN"/>
    <property type="match status" value="1"/>
</dbReference>
<keyword evidence="3" id="KW-1185">Reference proteome</keyword>
<evidence type="ECO:0000313" key="3">
    <source>
        <dbReference type="Proteomes" id="UP000289738"/>
    </source>
</evidence>
<organism evidence="2 3">
    <name type="scientific">Arachis hypogaea</name>
    <name type="common">Peanut</name>
    <dbReference type="NCBI Taxonomy" id="3818"/>
    <lineage>
        <taxon>Eukaryota</taxon>
        <taxon>Viridiplantae</taxon>
        <taxon>Streptophyta</taxon>
        <taxon>Embryophyta</taxon>
        <taxon>Tracheophyta</taxon>
        <taxon>Spermatophyta</taxon>
        <taxon>Magnoliopsida</taxon>
        <taxon>eudicotyledons</taxon>
        <taxon>Gunneridae</taxon>
        <taxon>Pentapetalae</taxon>
        <taxon>rosids</taxon>
        <taxon>fabids</taxon>
        <taxon>Fabales</taxon>
        <taxon>Fabaceae</taxon>
        <taxon>Papilionoideae</taxon>
        <taxon>50 kb inversion clade</taxon>
        <taxon>dalbergioids sensu lato</taxon>
        <taxon>Dalbergieae</taxon>
        <taxon>Pterocarpus clade</taxon>
        <taxon>Arachis</taxon>
    </lineage>
</organism>
<gene>
    <name evidence="2" type="ORF">Ahy_A06g025947</name>
</gene>
<dbReference type="InterPro" id="IPR001943">
    <property type="entry name" value="UVR_dom"/>
</dbReference>
<accession>A0A445CJ13</accession>
<dbReference type="AlphaFoldDB" id="A0A445CJ13"/>
<dbReference type="STRING" id="3818.A0A445CJ13"/>
<reference evidence="2 3" key="1">
    <citation type="submission" date="2019-01" db="EMBL/GenBank/DDBJ databases">
        <title>Sequencing of cultivated peanut Arachis hypogaea provides insights into genome evolution and oil improvement.</title>
        <authorList>
            <person name="Chen X."/>
        </authorList>
    </citation>
    <scope>NUCLEOTIDE SEQUENCE [LARGE SCALE GENOMIC DNA]</scope>
    <source>
        <strain evidence="3">cv. Fuhuasheng</strain>
        <tissue evidence="2">Leaves</tissue>
    </source>
</reference>
<comment type="caution">
    <text evidence="2">The sequence shown here is derived from an EMBL/GenBank/DDBJ whole genome shotgun (WGS) entry which is preliminary data.</text>
</comment>
<evidence type="ECO:0000259" key="1">
    <source>
        <dbReference type="Pfam" id="PF02151"/>
    </source>
</evidence>
<dbReference type="Pfam" id="PF02151">
    <property type="entry name" value="UVR"/>
    <property type="match status" value="1"/>
</dbReference>